<dbReference type="EMBL" id="WBJZ01000003">
    <property type="protein sequence ID" value="KAB1660276.1"/>
    <property type="molecule type" value="Genomic_DNA"/>
</dbReference>
<protein>
    <submittedName>
        <fullName evidence="1">Uncharacterized protein</fullName>
    </submittedName>
</protein>
<organism evidence="1 2">
    <name type="scientific">Pseudoclavibacter chungangensis</name>
    <dbReference type="NCBI Taxonomy" id="587635"/>
    <lineage>
        <taxon>Bacteria</taxon>
        <taxon>Bacillati</taxon>
        <taxon>Actinomycetota</taxon>
        <taxon>Actinomycetes</taxon>
        <taxon>Micrococcales</taxon>
        <taxon>Microbacteriaceae</taxon>
        <taxon>Pseudoclavibacter</taxon>
    </lineage>
</organism>
<dbReference type="Proteomes" id="UP000467240">
    <property type="component" value="Unassembled WGS sequence"/>
</dbReference>
<accession>A0A7J5C0L5</accession>
<evidence type="ECO:0000313" key="1">
    <source>
        <dbReference type="EMBL" id="KAB1660276.1"/>
    </source>
</evidence>
<comment type="caution">
    <text evidence="1">The sequence shown here is derived from an EMBL/GenBank/DDBJ whole genome shotgun (WGS) entry which is preliminary data.</text>
</comment>
<sequence length="68" mass="7652">MWQPPRRKPLGQRIRDAGGFYRWFNAALIRIAGPADVGVRPLPLCRNCNTNVRAHRGTGVNLQCPDEP</sequence>
<reference evidence="1 2" key="1">
    <citation type="submission" date="2019-09" db="EMBL/GenBank/DDBJ databases">
        <title>Phylogeny of genus Pseudoclavibacter and closely related genus.</title>
        <authorList>
            <person name="Li Y."/>
        </authorList>
    </citation>
    <scope>NUCLEOTIDE SEQUENCE [LARGE SCALE GENOMIC DNA]</scope>
    <source>
        <strain evidence="1 2">DSM 23821</strain>
    </source>
</reference>
<gene>
    <name evidence="1" type="ORF">F8O01_02805</name>
</gene>
<name>A0A7J5C0L5_9MICO</name>
<evidence type="ECO:0000313" key="2">
    <source>
        <dbReference type="Proteomes" id="UP000467240"/>
    </source>
</evidence>
<keyword evidence="2" id="KW-1185">Reference proteome</keyword>
<proteinExistence type="predicted"/>
<dbReference type="AlphaFoldDB" id="A0A7J5C0L5"/>
<dbReference type="OrthoDB" id="4981253at2"/>